<keyword evidence="2" id="KW-1185">Reference proteome</keyword>
<dbReference type="EMBL" id="MU003558">
    <property type="protein sequence ID" value="KAF2462906.1"/>
    <property type="molecule type" value="Genomic_DNA"/>
</dbReference>
<protein>
    <submittedName>
        <fullName evidence="1">Uncharacterized protein</fullName>
    </submittedName>
</protein>
<proteinExistence type="predicted"/>
<evidence type="ECO:0000313" key="2">
    <source>
        <dbReference type="Proteomes" id="UP000799755"/>
    </source>
</evidence>
<sequence>MRTEDFISEIFLITPREREHVPTRISCRWRYHGDGQYFDTLDLRLRILHTDQDGPFDDATGTPLGTLFRGIRDKMQGSELAQSTELATTVILVPRDRDGFVCRSDFLHLRAGQSRFVERVIAFAGWEKHLASLPTGTDAMKRLLALLPSSPGALLLRQAPNETMLDDLAARLSFNWLLPTKPAARRVAVVSGRPFPDRKRQMYNAQGYFAAARALGISLVVVDHPGHWLENSSYQDLREEFVPMDMDINRLADLPQRLVAALKDKRLDGIVTFWDAYVIQTAEAAELLGLPTESSLALRQAHLKHEMRKLVSQPNIQAVTIRSAEQLNDSCMAETLRSLRYPLVVKPCRGGTSESVKKATNESSMREAVRMAFRDGFFNPAIPLVMLETYVEGPEIDANFMLWDGKIQFLEVTDNFPCAADALGATVTDPFRETVQVSNTRLPQVEVDVIRSSLHRSILKLGFRSGVFHLEARMRNSSMKYQDTRNDGIIDLDPDPGITANPRVKADVFLIEMNVRPPGTGGTWATLFAYGVDQGALHFLRGIDDGERFAALSQPYAFPSGSPGDGGGAQYWSAQCMVPIHRDNIRVPDDLWERVYQALPEVEPYVSRAEMYAEPGTIVSTNRGVGWIGYVLLFSRKSRRHLLEIYHQLSKTCIKVLDEGLQCS</sequence>
<accession>A0ACB6Q9T1</accession>
<evidence type="ECO:0000313" key="1">
    <source>
        <dbReference type="EMBL" id="KAF2462906.1"/>
    </source>
</evidence>
<gene>
    <name evidence="1" type="ORF">BDR25DRAFT_308066</name>
</gene>
<comment type="caution">
    <text evidence="1">The sequence shown here is derived from an EMBL/GenBank/DDBJ whole genome shotgun (WGS) entry which is preliminary data.</text>
</comment>
<reference evidence="1" key="1">
    <citation type="journal article" date="2020" name="Stud. Mycol.">
        <title>101 Dothideomycetes genomes: a test case for predicting lifestyles and emergence of pathogens.</title>
        <authorList>
            <person name="Haridas S."/>
            <person name="Albert R."/>
            <person name="Binder M."/>
            <person name="Bloem J."/>
            <person name="Labutti K."/>
            <person name="Salamov A."/>
            <person name="Andreopoulos B."/>
            <person name="Baker S."/>
            <person name="Barry K."/>
            <person name="Bills G."/>
            <person name="Bluhm B."/>
            <person name="Cannon C."/>
            <person name="Castanera R."/>
            <person name="Culley D."/>
            <person name="Daum C."/>
            <person name="Ezra D."/>
            <person name="Gonzalez J."/>
            <person name="Henrissat B."/>
            <person name="Kuo A."/>
            <person name="Liang C."/>
            <person name="Lipzen A."/>
            <person name="Lutzoni F."/>
            <person name="Magnuson J."/>
            <person name="Mondo S."/>
            <person name="Nolan M."/>
            <person name="Ohm R."/>
            <person name="Pangilinan J."/>
            <person name="Park H.-J."/>
            <person name="Ramirez L."/>
            <person name="Alfaro M."/>
            <person name="Sun H."/>
            <person name="Tritt A."/>
            <person name="Yoshinaga Y."/>
            <person name="Zwiers L.-H."/>
            <person name="Turgeon B."/>
            <person name="Goodwin S."/>
            <person name="Spatafora J."/>
            <person name="Crous P."/>
            <person name="Grigoriev I."/>
        </authorList>
    </citation>
    <scope>NUCLEOTIDE SEQUENCE</scope>
    <source>
        <strain evidence="1">ATCC 200398</strain>
    </source>
</reference>
<name>A0ACB6Q9T1_9PLEO</name>
<organism evidence="1 2">
    <name type="scientific">Lindgomyces ingoldianus</name>
    <dbReference type="NCBI Taxonomy" id="673940"/>
    <lineage>
        <taxon>Eukaryota</taxon>
        <taxon>Fungi</taxon>
        <taxon>Dikarya</taxon>
        <taxon>Ascomycota</taxon>
        <taxon>Pezizomycotina</taxon>
        <taxon>Dothideomycetes</taxon>
        <taxon>Pleosporomycetidae</taxon>
        <taxon>Pleosporales</taxon>
        <taxon>Lindgomycetaceae</taxon>
        <taxon>Lindgomyces</taxon>
    </lineage>
</organism>
<dbReference type="Proteomes" id="UP000799755">
    <property type="component" value="Unassembled WGS sequence"/>
</dbReference>